<dbReference type="AlphaFoldDB" id="A0A7J0BF41"/>
<proteinExistence type="predicted"/>
<dbReference type="Proteomes" id="UP000503840">
    <property type="component" value="Unassembled WGS sequence"/>
</dbReference>
<name>A0A7J0BF41_9BACT</name>
<gene>
    <name evidence="1" type="ORF">DSM101010T_01990</name>
</gene>
<accession>A0A7J0BF41</accession>
<sequence>MPGRSPRLAHAYCLFRLTLRNGISDALGVTSLPPAFHPRRRFFIPPPTAYNLRMARRILPA</sequence>
<organism evidence="1 2">
    <name type="scientific">Desulfovibrio subterraneus</name>
    <dbReference type="NCBI Taxonomy" id="2718620"/>
    <lineage>
        <taxon>Bacteria</taxon>
        <taxon>Pseudomonadati</taxon>
        <taxon>Thermodesulfobacteriota</taxon>
        <taxon>Desulfovibrionia</taxon>
        <taxon>Desulfovibrionales</taxon>
        <taxon>Desulfovibrionaceae</taxon>
        <taxon>Desulfovibrio</taxon>
    </lineage>
</organism>
<comment type="caution">
    <text evidence="1">The sequence shown here is derived from an EMBL/GenBank/DDBJ whole genome shotgun (WGS) entry which is preliminary data.</text>
</comment>
<keyword evidence="2" id="KW-1185">Reference proteome</keyword>
<evidence type="ECO:0000313" key="2">
    <source>
        <dbReference type="Proteomes" id="UP000503840"/>
    </source>
</evidence>
<evidence type="ECO:0000313" key="1">
    <source>
        <dbReference type="EMBL" id="GFM31834.1"/>
    </source>
</evidence>
<reference evidence="1 2" key="1">
    <citation type="submission" date="2020-05" db="EMBL/GenBank/DDBJ databases">
        <title>Draft genome sequence of Desulfovibrio sp. strain HN2T.</title>
        <authorList>
            <person name="Ueno A."/>
            <person name="Tamazawa S."/>
            <person name="Tamamura S."/>
            <person name="Murakami T."/>
            <person name="Kiyama T."/>
            <person name="Inomata H."/>
            <person name="Amano Y."/>
            <person name="Miyakawa K."/>
            <person name="Tamaki H."/>
            <person name="Naganuma T."/>
            <person name="Kaneko K."/>
        </authorList>
    </citation>
    <scope>NUCLEOTIDE SEQUENCE [LARGE SCALE GENOMIC DNA]</scope>
    <source>
        <strain evidence="1 2">HN2</strain>
    </source>
</reference>
<dbReference type="EMBL" id="BLVO01000004">
    <property type="protein sequence ID" value="GFM31834.1"/>
    <property type="molecule type" value="Genomic_DNA"/>
</dbReference>
<protein>
    <submittedName>
        <fullName evidence="1">Uncharacterized protein</fullName>
    </submittedName>
</protein>